<dbReference type="InParanoid" id="T1F3U8"/>
<dbReference type="EMBL" id="AMQM01003801">
    <property type="status" value="NOT_ANNOTATED_CDS"/>
    <property type="molecule type" value="Genomic_DNA"/>
</dbReference>
<feature type="chain" id="PRO_5010980284" evidence="1">
    <location>
        <begin position="26"/>
        <end position="222"/>
    </location>
</feature>
<name>T1F3U8_HELRO</name>
<evidence type="ECO:0000256" key="1">
    <source>
        <dbReference type="SAM" id="SignalP"/>
    </source>
</evidence>
<dbReference type="RefSeq" id="XP_009016139.1">
    <property type="nucleotide sequence ID" value="XM_009017891.1"/>
</dbReference>
<keyword evidence="1" id="KW-0732">Signal</keyword>
<gene>
    <name evidence="3" type="primary">20203497</name>
    <name evidence="2" type="ORF">HELRODRAFT_171144</name>
</gene>
<evidence type="ECO:0000313" key="3">
    <source>
        <dbReference type="EnsemblMetazoa" id="HelroP171144"/>
    </source>
</evidence>
<sequence>MATSTLINVTTATTILSAATTTILAATTTTSATTTTTSEATTTTSAATTTTSAATTTTLAATTTTSAATTTTSAATTTTSASTTTTTLPAACLPRDTTDQYVGLCENCRDPPEYEDFEMKYLTFPEKHAVYTFSNKNNTVARLVNFYMAIEALSLSIHVGFPSGNMTYEKNFSEPLHNDKDVIDVYVSNGTYSFSLIRLDLFGPSKPFYSGATIAFVTIETC</sequence>
<reference evidence="2 4" key="2">
    <citation type="journal article" date="2013" name="Nature">
        <title>Insights into bilaterian evolution from three spiralian genomes.</title>
        <authorList>
            <person name="Simakov O."/>
            <person name="Marletaz F."/>
            <person name="Cho S.J."/>
            <person name="Edsinger-Gonzales E."/>
            <person name="Havlak P."/>
            <person name="Hellsten U."/>
            <person name="Kuo D.H."/>
            <person name="Larsson T."/>
            <person name="Lv J."/>
            <person name="Arendt D."/>
            <person name="Savage R."/>
            <person name="Osoegawa K."/>
            <person name="de Jong P."/>
            <person name="Grimwood J."/>
            <person name="Chapman J.A."/>
            <person name="Shapiro H."/>
            <person name="Aerts A."/>
            <person name="Otillar R.P."/>
            <person name="Terry A.Y."/>
            <person name="Boore J.L."/>
            <person name="Grigoriev I.V."/>
            <person name="Lindberg D.R."/>
            <person name="Seaver E.C."/>
            <person name="Weisblat D.A."/>
            <person name="Putnam N.H."/>
            <person name="Rokhsar D.S."/>
        </authorList>
    </citation>
    <scope>NUCLEOTIDE SEQUENCE</scope>
</reference>
<accession>T1F3U8</accession>
<dbReference type="GeneID" id="20203497"/>
<organism evidence="3 4">
    <name type="scientific">Helobdella robusta</name>
    <name type="common">Californian leech</name>
    <dbReference type="NCBI Taxonomy" id="6412"/>
    <lineage>
        <taxon>Eukaryota</taxon>
        <taxon>Metazoa</taxon>
        <taxon>Spiralia</taxon>
        <taxon>Lophotrochozoa</taxon>
        <taxon>Annelida</taxon>
        <taxon>Clitellata</taxon>
        <taxon>Hirudinea</taxon>
        <taxon>Rhynchobdellida</taxon>
        <taxon>Glossiphoniidae</taxon>
        <taxon>Helobdella</taxon>
    </lineage>
</organism>
<dbReference type="CTD" id="20203497"/>
<dbReference type="HOGENOM" id="CLU_1246560_0_0_1"/>
<protein>
    <submittedName>
        <fullName evidence="2 3">Uncharacterized protein</fullName>
    </submittedName>
</protein>
<dbReference type="KEGG" id="hro:HELRODRAFT_171144"/>
<dbReference type="EnsemblMetazoa" id="HelroT171144">
    <property type="protein sequence ID" value="HelroP171144"/>
    <property type="gene ID" value="HelroG171144"/>
</dbReference>
<evidence type="ECO:0000313" key="2">
    <source>
        <dbReference type="EMBL" id="ESO05506.1"/>
    </source>
</evidence>
<feature type="signal peptide" evidence="1">
    <location>
        <begin position="1"/>
        <end position="25"/>
    </location>
</feature>
<reference evidence="4" key="1">
    <citation type="submission" date="2012-12" db="EMBL/GenBank/DDBJ databases">
        <authorList>
            <person name="Hellsten U."/>
            <person name="Grimwood J."/>
            <person name="Chapman J.A."/>
            <person name="Shapiro H."/>
            <person name="Aerts A."/>
            <person name="Otillar R.P."/>
            <person name="Terry A.Y."/>
            <person name="Boore J.L."/>
            <person name="Simakov O."/>
            <person name="Marletaz F."/>
            <person name="Cho S.-J."/>
            <person name="Edsinger-Gonzales E."/>
            <person name="Havlak P."/>
            <person name="Kuo D.-H."/>
            <person name="Larsson T."/>
            <person name="Lv J."/>
            <person name="Arendt D."/>
            <person name="Savage R."/>
            <person name="Osoegawa K."/>
            <person name="de Jong P."/>
            <person name="Lindberg D.R."/>
            <person name="Seaver E.C."/>
            <person name="Weisblat D.A."/>
            <person name="Putnam N.H."/>
            <person name="Grigoriev I.V."/>
            <person name="Rokhsar D.S."/>
        </authorList>
    </citation>
    <scope>NUCLEOTIDE SEQUENCE</scope>
</reference>
<dbReference type="EMBL" id="KB096325">
    <property type="protein sequence ID" value="ESO05506.1"/>
    <property type="molecule type" value="Genomic_DNA"/>
</dbReference>
<dbReference type="AlphaFoldDB" id="T1F3U8"/>
<reference evidence="3" key="3">
    <citation type="submission" date="2015-06" db="UniProtKB">
        <authorList>
            <consortium name="EnsemblMetazoa"/>
        </authorList>
    </citation>
    <scope>IDENTIFICATION</scope>
</reference>
<evidence type="ECO:0000313" key="4">
    <source>
        <dbReference type="Proteomes" id="UP000015101"/>
    </source>
</evidence>
<keyword evidence="4" id="KW-1185">Reference proteome</keyword>
<proteinExistence type="predicted"/>
<dbReference type="Proteomes" id="UP000015101">
    <property type="component" value="Unassembled WGS sequence"/>
</dbReference>